<feature type="region of interest" description="Disordered" evidence="1">
    <location>
        <begin position="83"/>
        <end position="114"/>
    </location>
</feature>
<accession>A0A9Q1FPZ8</accession>
<evidence type="ECO:0000313" key="2">
    <source>
        <dbReference type="EMBL" id="KAJ8364046.1"/>
    </source>
</evidence>
<feature type="region of interest" description="Disordered" evidence="1">
    <location>
        <begin position="24"/>
        <end position="44"/>
    </location>
</feature>
<evidence type="ECO:0000313" key="3">
    <source>
        <dbReference type="Proteomes" id="UP001152622"/>
    </source>
</evidence>
<keyword evidence="3" id="KW-1185">Reference proteome</keyword>
<feature type="compositionally biased region" description="Basic and acidic residues" evidence="1">
    <location>
        <begin position="105"/>
        <end position="114"/>
    </location>
</feature>
<dbReference type="EMBL" id="JAINUF010000004">
    <property type="protein sequence ID" value="KAJ8364046.1"/>
    <property type="molecule type" value="Genomic_DNA"/>
</dbReference>
<evidence type="ECO:0000256" key="1">
    <source>
        <dbReference type="SAM" id="MobiDB-lite"/>
    </source>
</evidence>
<sequence length="114" mass="12569">MKRIIEGASVDVICEYSRPGNATSVRAPQAEHQEQCRTAKHSQVAETDMVKANERNHARGAAHPVDGPLYRKPSLMANIHALSARRGKASPDERDEAEPRGFGARSEDQLRLIV</sequence>
<comment type="caution">
    <text evidence="2">The sequence shown here is derived from an EMBL/GenBank/DDBJ whole genome shotgun (WGS) entry which is preliminary data.</text>
</comment>
<dbReference type="AlphaFoldDB" id="A0A9Q1FPZ8"/>
<gene>
    <name evidence="2" type="ORF">SKAU_G00128770</name>
</gene>
<organism evidence="2 3">
    <name type="scientific">Synaphobranchus kaupii</name>
    <name type="common">Kaup's arrowtooth eel</name>
    <dbReference type="NCBI Taxonomy" id="118154"/>
    <lineage>
        <taxon>Eukaryota</taxon>
        <taxon>Metazoa</taxon>
        <taxon>Chordata</taxon>
        <taxon>Craniata</taxon>
        <taxon>Vertebrata</taxon>
        <taxon>Euteleostomi</taxon>
        <taxon>Actinopterygii</taxon>
        <taxon>Neopterygii</taxon>
        <taxon>Teleostei</taxon>
        <taxon>Anguilliformes</taxon>
        <taxon>Synaphobranchidae</taxon>
        <taxon>Synaphobranchus</taxon>
    </lineage>
</organism>
<name>A0A9Q1FPZ8_SYNKA</name>
<dbReference type="Proteomes" id="UP001152622">
    <property type="component" value="Chromosome 4"/>
</dbReference>
<reference evidence="2" key="1">
    <citation type="journal article" date="2023" name="Science">
        <title>Genome structures resolve the early diversification of teleost fishes.</title>
        <authorList>
            <person name="Parey E."/>
            <person name="Louis A."/>
            <person name="Montfort J."/>
            <person name="Bouchez O."/>
            <person name="Roques C."/>
            <person name="Iampietro C."/>
            <person name="Lluch J."/>
            <person name="Castinel A."/>
            <person name="Donnadieu C."/>
            <person name="Desvignes T."/>
            <person name="Floi Bucao C."/>
            <person name="Jouanno E."/>
            <person name="Wen M."/>
            <person name="Mejri S."/>
            <person name="Dirks R."/>
            <person name="Jansen H."/>
            <person name="Henkel C."/>
            <person name="Chen W.J."/>
            <person name="Zahm M."/>
            <person name="Cabau C."/>
            <person name="Klopp C."/>
            <person name="Thompson A.W."/>
            <person name="Robinson-Rechavi M."/>
            <person name="Braasch I."/>
            <person name="Lecointre G."/>
            <person name="Bobe J."/>
            <person name="Postlethwait J.H."/>
            <person name="Berthelot C."/>
            <person name="Roest Crollius H."/>
            <person name="Guiguen Y."/>
        </authorList>
    </citation>
    <scope>NUCLEOTIDE SEQUENCE</scope>
    <source>
        <strain evidence="2">WJC10195</strain>
    </source>
</reference>
<proteinExistence type="predicted"/>
<protein>
    <submittedName>
        <fullName evidence="2">Uncharacterized protein</fullName>
    </submittedName>
</protein>